<dbReference type="FunFam" id="1.10.418.10:FF:000019">
    <property type="entry name" value="Vav guanine nucleotide exchange factor 2"/>
    <property type="match status" value="1"/>
</dbReference>
<dbReference type="GO" id="GO:0008270">
    <property type="term" value="F:zinc ion binding"/>
    <property type="evidence" value="ECO:0007669"/>
    <property type="project" value="UniProtKB-KW"/>
</dbReference>
<evidence type="ECO:0000259" key="14">
    <source>
        <dbReference type="PROSITE" id="PS50003"/>
    </source>
</evidence>
<keyword evidence="8 9" id="KW-0727">SH2 domain</keyword>
<dbReference type="InterPro" id="IPR036860">
    <property type="entry name" value="SH2_dom_sf"/>
</dbReference>
<dbReference type="CDD" id="cd00160">
    <property type="entry name" value="RhoGEF"/>
    <property type="match status" value="1"/>
</dbReference>
<evidence type="ECO:0000256" key="9">
    <source>
        <dbReference type="PROSITE-ProRule" id="PRU00191"/>
    </source>
</evidence>
<evidence type="ECO:0000313" key="19">
    <source>
        <dbReference type="RefSeq" id="XP_013411700.1"/>
    </source>
</evidence>
<evidence type="ECO:0000259" key="15">
    <source>
        <dbReference type="PROSITE" id="PS50010"/>
    </source>
</evidence>
<feature type="region of interest" description="Disordered" evidence="11">
    <location>
        <begin position="730"/>
        <end position="770"/>
    </location>
</feature>
<keyword evidence="6" id="KW-0863">Zinc-finger</keyword>
<dbReference type="PROSITE" id="PS00479">
    <property type="entry name" value="ZF_DAG_PE_1"/>
    <property type="match status" value="1"/>
</dbReference>
<dbReference type="SUPFAM" id="SSF50729">
    <property type="entry name" value="PH domain-like"/>
    <property type="match status" value="1"/>
</dbReference>
<dbReference type="InterPro" id="IPR001715">
    <property type="entry name" value="CH_dom"/>
</dbReference>
<evidence type="ECO:0000256" key="6">
    <source>
        <dbReference type="ARBA" id="ARBA00022771"/>
    </source>
</evidence>
<organism evidence="18 19">
    <name type="scientific">Lingula anatina</name>
    <name type="common">Brachiopod</name>
    <name type="synonym">Lingula unguis</name>
    <dbReference type="NCBI Taxonomy" id="7574"/>
    <lineage>
        <taxon>Eukaryota</taxon>
        <taxon>Metazoa</taxon>
        <taxon>Spiralia</taxon>
        <taxon>Lophotrochozoa</taxon>
        <taxon>Brachiopoda</taxon>
        <taxon>Linguliformea</taxon>
        <taxon>Lingulata</taxon>
        <taxon>Lingulida</taxon>
        <taxon>Linguloidea</taxon>
        <taxon>Lingulidae</taxon>
        <taxon>Lingula</taxon>
    </lineage>
</organism>
<dbReference type="KEGG" id="lak:106174611"/>
<dbReference type="PROSITE" id="PS00741">
    <property type="entry name" value="DH_1"/>
    <property type="match status" value="1"/>
</dbReference>
<dbReference type="PROSITE" id="PS50003">
    <property type="entry name" value="PH_DOMAIN"/>
    <property type="match status" value="1"/>
</dbReference>
<evidence type="ECO:0000256" key="10">
    <source>
        <dbReference type="PROSITE-ProRule" id="PRU00192"/>
    </source>
</evidence>
<dbReference type="InterPro" id="IPR001331">
    <property type="entry name" value="GDS_CDC24_CS"/>
</dbReference>
<dbReference type="InterPro" id="IPR000219">
    <property type="entry name" value="DH_dom"/>
</dbReference>
<keyword evidence="5" id="KW-0677">Repeat</keyword>
<dbReference type="InterPro" id="IPR002219">
    <property type="entry name" value="PKC_DAG/PE"/>
</dbReference>
<dbReference type="PRINTS" id="PR00401">
    <property type="entry name" value="SH2DOMAIN"/>
</dbReference>
<keyword evidence="4" id="KW-0479">Metal-binding</keyword>
<proteinExistence type="predicted"/>
<dbReference type="Pfam" id="PF00307">
    <property type="entry name" value="CH"/>
    <property type="match status" value="1"/>
</dbReference>
<dbReference type="InterPro" id="IPR001452">
    <property type="entry name" value="SH3_domain"/>
</dbReference>
<evidence type="ECO:0000256" key="8">
    <source>
        <dbReference type="ARBA" id="ARBA00022999"/>
    </source>
</evidence>
<dbReference type="PANTHER" id="PTHR45818">
    <property type="entry name" value="PROTEIN VAV"/>
    <property type="match status" value="1"/>
</dbReference>
<dbReference type="STRING" id="7574.A0A1S3JMU4"/>
<feature type="domain" description="Phorbol-ester/DAG-type" evidence="17">
    <location>
        <begin position="567"/>
        <end position="618"/>
    </location>
</feature>
<dbReference type="InterPro" id="IPR035899">
    <property type="entry name" value="DBL_dom_sf"/>
</dbReference>
<evidence type="ECO:0000313" key="18">
    <source>
        <dbReference type="Proteomes" id="UP000085678"/>
    </source>
</evidence>
<dbReference type="Gene3D" id="3.30.505.10">
    <property type="entry name" value="SH2 domain"/>
    <property type="match status" value="1"/>
</dbReference>
<dbReference type="PRINTS" id="PR00452">
    <property type="entry name" value="SH3DOMAIN"/>
</dbReference>
<accession>A0A1S3JMU4</accession>
<dbReference type="SUPFAM" id="SSF50044">
    <property type="entry name" value="SH3-domain"/>
    <property type="match status" value="2"/>
</dbReference>
<dbReference type="SMART" id="SM00233">
    <property type="entry name" value="PH"/>
    <property type="match status" value="1"/>
</dbReference>
<dbReference type="GeneID" id="106174611"/>
<dbReference type="InterPro" id="IPR000980">
    <property type="entry name" value="SH2"/>
</dbReference>
<dbReference type="InterPro" id="IPR036872">
    <property type="entry name" value="CH_dom_sf"/>
</dbReference>
<evidence type="ECO:0000259" key="12">
    <source>
        <dbReference type="PROSITE" id="PS50001"/>
    </source>
</evidence>
<dbReference type="PROSITE" id="PS50002">
    <property type="entry name" value="SH3"/>
    <property type="match status" value="2"/>
</dbReference>
<dbReference type="RefSeq" id="XP_013411700.1">
    <property type="nucleotide sequence ID" value="XM_013556246.2"/>
</dbReference>
<dbReference type="InterPro" id="IPR036028">
    <property type="entry name" value="SH3-like_dom_sf"/>
</dbReference>
<dbReference type="CDD" id="cd21201">
    <property type="entry name" value="CH_VAV"/>
    <property type="match status" value="1"/>
</dbReference>
<dbReference type="Pfam" id="PF07653">
    <property type="entry name" value="SH3_2"/>
    <property type="match status" value="1"/>
</dbReference>
<evidence type="ECO:0000256" key="7">
    <source>
        <dbReference type="ARBA" id="ARBA00022833"/>
    </source>
</evidence>
<evidence type="ECO:0000259" key="17">
    <source>
        <dbReference type="PROSITE" id="PS50081"/>
    </source>
</evidence>
<dbReference type="Pfam" id="PF00621">
    <property type="entry name" value="RhoGEF"/>
    <property type="match status" value="1"/>
</dbReference>
<feature type="domain" description="DH" evidence="15">
    <location>
        <begin position="233"/>
        <end position="413"/>
    </location>
</feature>
<dbReference type="FunCoup" id="A0A1S3JMU4">
    <property type="interactions" value="1114"/>
</dbReference>
<evidence type="ECO:0000259" key="16">
    <source>
        <dbReference type="PROSITE" id="PS50021"/>
    </source>
</evidence>
<dbReference type="InParanoid" id="A0A1S3JMU4"/>
<dbReference type="PROSITE" id="PS50081">
    <property type="entry name" value="ZF_DAG_PE_2"/>
    <property type="match status" value="1"/>
</dbReference>
<dbReference type="SUPFAM" id="SSF55550">
    <property type="entry name" value="SH2 domain"/>
    <property type="match status" value="1"/>
</dbReference>
<evidence type="ECO:0000256" key="4">
    <source>
        <dbReference type="ARBA" id="ARBA00022723"/>
    </source>
</evidence>
<evidence type="ECO:0000256" key="11">
    <source>
        <dbReference type="SAM" id="MobiDB-lite"/>
    </source>
</evidence>
<keyword evidence="7" id="KW-0862">Zinc</keyword>
<dbReference type="SMART" id="SM00325">
    <property type="entry name" value="RhoGEF"/>
    <property type="match status" value="1"/>
</dbReference>
<dbReference type="GO" id="GO:0016477">
    <property type="term" value="P:cell migration"/>
    <property type="evidence" value="ECO:0007669"/>
    <property type="project" value="TreeGrafter"/>
</dbReference>
<dbReference type="Gene3D" id="2.30.30.40">
    <property type="entry name" value="SH3 Domains"/>
    <property type="match status" value="2"/>
</dbReference>
<dbReference type="Pfam" id="PF00017">
    <property type="entry name" value="SH2"/>
    <property type="match status" value="1"/>
</dbReference>
<keyword evidence="3" id="KW-0344">Guanine-nucleotide releasing factor</keyword>
<dbReference type="OrthoDB" id="5340910at2759"/>
<keyword evidence="2" id="KW-0597">Phosphoprotein</keyword>
<feature type="domain" description="SH3" evidence="13">
    <location>
        <begin position="899"/>
        <end position="960"/>
    </location>
</feature>
<dbReference type="InterPro" id="IPR055251">
    <property type="entry name" value="SOS1_NGEF_PH"/>
</dbReference>
<dbReference type="SUPFAM" id="SSF48065">
    <property type="entry name" value="DBL homology domain (DH-domain)"/>
    <property type="match status" value="1"/>
</dbReference>
<dbReference type="SMART" id="SM00109">
    <property type="entry name" value="C1"/>
    <property type="match status" value="1"/>
</dbReference>
<dbReference type="Gene3D" id="1.10.418.10">
    <property type="entry name" value="Calponin-like domain"/>
    <property type="match status" value="1"/>
</dbReference>
<dbReference type="CDD" id="cd20810">
    <property type="entry name" value="C1_VAV"/>
    <property type="match status" value="1"/>
</dbReference>
<dbReference type="PANTHER" id="PTHR45818:SF3">
    <property type="entry name" value="PROTEIN VAV"/>
    <property type="match status" value="1"/>
</dbReference>
<dbReference type="Pfam" id="PF00018">
    <property type="entry name" value="SH3_1"/>
    <property type="match status" value="1"/>
</dbReference>
<gene>
    <name evidence="19" type="primary">LOC106174611</name>
</gene>
<dbReference type="Pfam" id="PF22697">
    <property type="entry name" value="SOS1_NGEF_PH"/>
    <property type="match status" value="1"/>
</dbReference>
<dbReference type="InterPro" id="IPR011993">
    <property type="entry name" value="PH-like_dom_sf"/>
</dbReference>
<dbReference type="Pfam" id="PF00130">
    <property type="entry name" value="C1_1"/>
    <property type="match status" value="1"/>
</dbReference>
<dbReference type="Gene3D" id="1.20.900.10">
    <property type="entry name" value="Dbl homology (DH) domain"/>
    <property type="match status" value="1"/>
</dbReference>
<dbReference type="SMART" id="SM00252">
    <property type="entry name" value="SH2"/>
    <property type="match status" value="1"/>
</dbReference>
<feature type="domain" description="SH3" evidence="13">
    <location>
        <begin position="660"/>
        <end position="725"/>
    </location>
</feature>
<dbReference type="CDD" id="cd01223">
    <property type="entry name" value="PH_Vav"/>
    <property type="match status" value="1"/>
</dbReference>
<name>A0A1S3JMU4_LINAN</name>
<dbReference type="SUPFAM" id="SSF47576">
    <property type="entry name" value="Calponin-homology domain, CH-domain"/>
    <property type="match status" value="1"/>
</dbReference>
<dbReference type="GO" id="GO:0005737">
    <property type="term" value="C:cytoplasm"/>
    <property type="evidence" value="ECO:0007669"/>
    <property type="project" value="TreeGrafter"/>
</dbReference>
<dbReference type="GO" id="GO:0005085">
    <property type="term" value="F:guanyl-nucleotide exchange factor activity"/>
    <property type="evidence" value="ECO:0007669"/>
    <property type="project" value="UniProtKB-KW"/>
</dbReference>
<dbReference type="Proteomes" id="UP000085678">
    <property type="component" value="Unplaced"/>
</dbReference>
<evidence type="ECO:0000259" key="13">
    <source>
        <dbReference type="PROSITE" id="PS50002"/>
    </source>
</evidence>
<evidence type="ECO:0000256" key="1">
    <source>
        <dbReference type="ARBA" id="ARBA00022443"/>
    </source>
</evidence>
<dbReference type="AlphaFoldDB" id="A0A1S3JMU4"/>
<reference evidence="19" key="1">
    <citation type="submission" date="2025-08" db="UniProtKB">
        <authorList>
            <consortium name="RefSeq"/>
        </authorList>
    </citation>
    <scope>IDENTIFICATION</scope>
    <source>
        <tissue evidence="19">Gonads</tissue>
    </source>
</reference>
<dbReference type="Gene3D" id="2.30.29.30">
    <property type="entry name" value="Pleckstrin-homology domain (PH domain)/Phosphotyrosine-binding domain (PTB)"/>
    <property type="match status" value="1"/>
</dbReference>
<dbReference type="InterPro" id="IPR001849">
    <property type="entry name" value="PH_domain"/>
</dbReference>
<evidence type="ECO:0000256" key="5">
    <source>
        <dbReference type="ARBA" id="ARBA00022737"/>
    </source>
</evidence>
<dbReference type="PROSITE" id="PS50010">
    <property type="entry name" value="DH_2"/>
    <property type="match status" value="1"/>
</dbReference>
<dbReference type="SMART" id="SM00326">
    <property type="entry name" value="SH3"/>
    <property type="match status" value="2"/>
</dbReference>
<feature type="domain" description="PH" evidence="14">
    <location>
        <begin position="446"/>
        <end position="556"/>
    </location>
</feature>
<dbReference type="GO" id="GO:0035556">
    <property type="term" value="P:intracellular signal transduction"/>
    <property type="evidence" value="ECO:0007669"/>
    <property type="project" value="InterPro"/>
</dbReference>
<sequence>MATRDLWRLCADWLIRCEILPRDHRVMFPNAEIFDLAQTLRDGVLLCHLLNTLSPGAVDMKDFSQRPQMSQFLCLKNIRTFLQTCKNKFGLRESDLFDSYDLFDVKDFAKVLNTLSKLSKSELALASGIDGFPQDNSSIQVEHDYYNTLEELATGFPPDRLSRVPSPVEDVYRTLEDRACELPDEDIYSAVTTVEEGEQEIYEDLCSLRGRTTRRRKERERDQLEQGFEPKTKREHCLKELIETEKNYVEALQMIKTFFIHPLKNIIPSPNHELIFKHIEGLGNIHTAFQSDLHQAVRRSSAQALGDCFIKYKPQLLLYGDFCSNLPQAQERIDDLCRKNEIIRVAVEECQRKANEGKFRLRDLLSVPVQRVLKYHLLLKELIKQTDKKSPDRTFLEKALEAMQDLSLYVNEVKRDNEQLQLIQEIQDSIVDLQMPEKTSLKDYGRLLKDGELKIKSHEDNRLKTRYIFLFDKVMLMCKSRTMEKFLWGETYSYKNALVLAQHRVEEGVPAGRPRSEKWGHVFLLSENKNSVAYNFYAKTEEMKMKWVDAIKMALDNTNPANAREKGHDFIMTTFEEPQTCSECKKLLRGVFYQGYNCHRCKQSVHKECIQKASKRECHISNGPAPELPPRPIDRSSTVYNHRSASVSSAHSRGLPAKPSLGIKVKAVASYTGTPAPPTNKGQALKFEQGDVIDLISNDNVQWWEGRLHGKEGFFLKSYVEEYRRPFQRGPSYLHHDVRPPSPLHNDENQSPIGSPLQRSPRPASSASQKHPYINLANLEGYPWYVGEMSRESAMVKLEHHPSSTYLIRESINPARRGDYALSVKYDNNVKHIRVMRTQEGSFYLADCRFFRSIPELVDYYQKNSLAYSFPELDTVLSIPYNESVRQNAVFHPAPRETPALGYAVASFDYAATATNQISLTKGDRIKIVSKQGEDRGWWKGELRGKIGYFPCAYVDEEEDAADGNSASSPR</sequence>
<keyword evidence="1 10" id="KW-0728">SH3 domain</keyword>
<feature type="domain" description="Calponin-homology (CH)" evidence="16">
    <location>
        <begin position="4"/>
        <end position="123"/>
    </location>
</feature>
<dbReference type="Gene3D" id="3.30.60.20">
    <property type="match status" value="1"/>
</dbReference>
<evidence type="ECO:0000256" key="3">
    <source>
        <dbReference type="ARBA" id="ARBA00022658"/>
    </source>
</evidence>
<feature type="domain" description="SH2" evidence="12">
    <location>
        <begin position="784"/>
        <end position="881"/>
    </location>
</feature>
<protein>
    <submittedName>
        <fullName evidence="19">Proto-oncogene vav isoform X1</fullName>
    </submittedName>
</protein>
<dbReference type="PROSITE" id="PS50021">
    <property type="entry name" value="CH"/>
    <property type="match status" value="1"/>
</dbReference>
<evidence type="ECO:0000256" key="2">
    <source>
        <dbReference type="ARBA" id="ARBA00022553"/>
    </source>
</evidence>
<keyword evidence="18" id="KW-1185">Reference proteome</keyword>
<dbReference type="SMART" id="SM00033">
    <property type="entry name" value="CH"/>
    <property type="match status" value="1"/>
</dbReference>
<dbReference type="PROSITE" id="PS50001">
    <property type="entry name" value="SH2"/>
    <property type="match status" value="1"/>
</dbReference>
<dbReference type="InterPro" id="IPR037832">
    <property type="entry name" value="PH_Vav"/>
</dbReference>